<dbReference type="FunFam" id="3.40.50.300:FF:000011">
    <property type="entry name" value="Putative ABC transporter ATP-binding component"/>
    <property type="match status" value="1"/>
</dbReference>
<evidence type="ECO:0000256" key="3">
    <source>
        <dbReference type="ARBA" id="ARBA00022840"/>
    </source>
</evidence>
<feature type="domain" description="ABC transporter" evidence="5">
    <location>
        <begin position="320"/>
        <end position="534"/>
    </location>
</feature>
<evidence type="ECO:0000256" key="1">
    <source>
        <dbReference type="ARBA" id="ARBA00022737"/>
    </source>
</evidence>
<comment type="caution">
    <text evidence="6">The sequence shown here is derived from an EMBL/GenBank/DDBJ whole genome shotgun (WGS) entry which is preliminary data.</text>
</comment>
<dbReference type="Pfam" id="PF00005">
    <property type="entry name" value="ABC_tran"/>
    <property type="match status" value="2"/>
</dbReference>
<dbReference type="InterPro" id="IPR027417">
    <property type="entry name" value="P-loop_NTPase"/>
</dbReference>
<keyword evidence="4" id="KW-0175">Coiled coil</keyword>
<keyword evidence="3 6" id="KW-0067">ATP-binding</keyword>
<evidence type="ECO:0000259" key="5">
    <source>
        <dbReference type="PROSITE" id="PS50893"/>
    </source>
</evidence>
<dbReference type="GO" id="GO:0005524">
    <property type="term" value="F:ATP binding"/>
    <property type="evidence" value="ECO:0007669"/>
    <property type="project" value="UniProtKB-KW"/>
</dbReference>
<name>A0A930H019_9FIRM</name>
<reference evidence="6" key="1">
    <citation type="submission" date="2020-04" db="EMBL/GenBank/DDBJ databases">
        <title>Deep metagenomics examines the oral microbiome during advanced dental caries in children, revealing novel taxa and co-occurrences with host molecules.</title>
        <authorList>
            <person name="Baker J.L."/>
            <person name="Morton J.T."/>
            <person name="Dinis M."/>
            <person name="Alvarez R."/>
            <person name="Tran N.C."/>
            <person name="Knight R."/>
            <person name="Edlund A."/>
        </authorList>
    </citation>
    <scope>NUCLEOTIDE SEQUENCE</scope>
    <source>
        <strain evidence="6">JCVI_24_bin.2</strain>
    </source>
</reference>
<dbReference type="CDD" id="cd03221">
    <property type="entry name" value="ABCF_EF-3"/>
    <property type="match status" value="2"/>
</dbReference>
<feature type="domain" description="ABC transporter" evidence="5">
    <location>
        <begin position="2"/>
        <end position="252"/>
    </location>
</feature>
<evidence type="ECO:0000256" key="2">
    <source>
        <dbReference type="ARBA" id="ARBA00022741"/>
    </source>
</evidence>
<dbReference type="AlphaFoldDB" id="A0A930H019"/>
<dbReference type="FunFam" id="3.40.50.300:FF:000070">
    <property type="entry name" value="Putative ABC transporter ATP-binding component"/>
    <property type="match status" value="1"/>
</dbReference>
<proteinExistence type="predicted"/>
<dbReference type="SUPFAM" id="SSF52540">
    <property type="entry name" value="P-loop containing nucleoside triphosphate hydrolases"/>
    <property type="match status" value="2"/>
</dbReference>
<dbReference type="InterPro" id="IPR032781">
    <property type="entry name" value="ABC_tran_Xtn"/>
</dbReference>
<evidence type="ECO:0000313" key="7">
    <source>
        <dbReference type="Proteomes" id="UP000709351"/>
    </source>
</evidence>
<gene>
    <name evidence="6" type="ORF">HXM93_07665</name>
</gene>
<dbReference type="InterPro" id="IPR003439">
    <property type="entry name" value="ABC_transporter-like_ATP-bd"/>
</dbReference>
<dbReference type="Pfam" id="PF12848">
    <property type="entry name" value="ABC_tran_Xtn"/>
    <property type="match status" value="1"/>
</dbReference>
<protein>
    <submittedName>
        <fullName evidence="6">ATP-binding cassette domain-containing protein</fullName>
    </submittedName>
</protein>
<keyword evidence="2" id="KW-0547">Nucleotide-binding</keyword>
<dbReference type="Gene3D" id="3.40.50.300">
    <property type="entry name" value="P-loop containing nucleotide triphosphate hydrolases"/>
    <property type="match status" value="2"/>
</dbReference>
<dbReference type="InterPro" id="IPR051309">
    <property type="entry name" value="ABCF_ATPase"/>
</dbReference>
<dbReference type="Proteomes" id="UP000709351">
    <property type="component" value="Unassembled WGS sequence"/>
</dbReference>
<evidence type="ECO:0000256" key="4">
    <source>
        <dbReference type="SAM" id="Coils"/>
    </source>
</evidence>
<organism evidence="6 7">
    <name type="scientific">Oribacterium parvum</name>
    <dbReference type="NCBI Taxonomy" id="1501329"/>
    <lineage>
        <taxon>Bacteria</taxon>
        <taxon>Bacillati</taxon>
        <taxon>Bacillota</taxon>
        <taxon>Clostridia</taxon>
        <taxon>Lachnospirales</taxon>
        <taxon>Lachnospiraceae</taxon>
        <taxon>Oribacterium</taxon>
    </lineage>
</organism>
<dbReference type="PROSITE" id="PS50893">
    <property type="entry name" value="ABC_TRANSPORTER_2"/>
    <property type="match status" value="2"/>
</dbReference>
<dbReference type="EMBL" id="JABZRD010000497">
    <property type="protein sequence ID" value="MBF1284388.1"/>
    <property type="molecule type" value="Genomic_DNA"/>
</dbReference>
<keyword evidence="1" id="KW-0677">Repeat</keyword>
<dbReference type="SMART" id="SM00382">
    <property type="entry name" value="AAA"/>
    <property type="match status" value="2"/>
</dbReference>
<sequence>MIAASNITYRVGKKALFEDVNIKFTEGNCYGVIGANGAGKSTLLKILSGALEPTSGEIILTPGQRLSVLEQDQFKYDNYSVLDTVIMGNKRLYEVRQEKDALYAKPDFSDEDGIRAAELEGEFAQMDGWNAEADAETMLNGLGIETELHHKMMHELKGSEKVKVLLAKALFGNPDILLLDEPTNHLDLVSIEWLEDFLINFENTVIVVSHDRYFLNKVCTNIADIDYGKITLFAGNYDFWFESSQLIVRQQKEANRKKEEKIKELQEFIQRFSANASKSKQATSRKRALEKIELDDIKPSSRQYPYIQFKPNREIGNDVLEVNNLTKTINGVKVLDNISFILNRTDKVALVGPNELAKTVLMQIIAGEMEPDSGDYKWGLTTSQSYFPKDNSKEFNSEDTIVEWLTQYSPDKDTQFVRGYLGRMLFKGDDGVKKVNVLSGGEKVRCMLSKMMISGSNVIILDEPTDHLDMEAISALNDGLKNFPGVIIFASRDHQVVETTANRIMEIIDGKLIDKLTTYDEYLASDEDIKKRFTYTVSEDDAGDN</sequence>
<evidence type="ECO:0000313" key="6">
    <source>
        <dbReference type="EMBL" id="MBF1284388.1"/>
    </source>
</evidence>
<dbReference type="PANTHER" id="PTHR42855">
    <property type="entry name" value="ABC TRANSPORTER ATP-BINDING SUBUNIT"/>
    <property type="match status" value="1"/>
</dbReference>
<accession>A0A930H019</accession>
<dbReference type="PANTHER" id="PTHR42855:SF2">
    <property type="entry name" value="DRUG RESISTANCE ABC TRANSPORTER,ATP-BINDING PROTEIN"/>
    <property type="match status" value="1"/>
</dbReference>
<feature type="coiled-coil region" evidence="4">
    <location>
        <begin position="248"/>
        <end position="275"/>
    </location>
</feature>
<dbReference type="GO" id="GO:0016887">
    <property type="term" value="F:ATP hydrolysis activity"/>
    <property type="evidence" value="ECO:0007669"/>
    <property type="project" value="InterPro"/>
</dbReference>
<dbReference type="InterPro" id="IPR003593">
    <property type="entry name" value="AAA+_ATPase"/>
</dbReference>